<keyword evidence="2" id="KW-0732">Signal</keyword>
<dbReference type="PATRIC" id="fig|351160.9.peg.1420"/>
<evidence type="ECO:0000256" key="1">
    <source>
        <dbReference type="ARBA" id="ARBA00022723"/>
    </source>
</evidence>
<dbReference type="PROSITE" id="PS51257">
    <property type="entry name" value="PROKAR_LIPOPROTEIN"/>
    <property type="match status" value="1"/>
</dbReference>
<protein>
    <submittedName>
        <fullName evidence="3">ABC-type molybdenum import system, periplasmic component</fullName>
    </submittedName>
</protein>
<dbReference type="RefSeq" id="WP_012035703.1">
    <property type="nucleotide sequence ID" value="NC_009464.1"/>
</dbReference>
<dbReference type="Pfam" id="PF13531">
    <property type="entry name" value="SBP_bac_11"/>
    <property type="match status" value="1"/>
</dbReference>
<dbReference type="PANTHER" id="PTHR30632:SF0">
    <property type="entry name" value="SULFATE-BINDING PROTEIN"/>
    <property type="match status" value="1"/>
</dbReference>
<dbReference type="eggNOG" id="arCOG00219">
    <property type="taxonomic scope" value="Archaea"/>
</dbReference>
<dbReference type="SUPFAM" id="SSF53850">
    <property type="entry name" value="Periplasmic binding protein-like II"/>
    <property type="match status" value="1"/>
</dbReference>
<dbReference type="InterPro" id="IPR050682">
    <property type="entry name" value="ModA/WtpA"/>
</dbReference>
<dbReference type="PANTHER" id="PTHR30632">
    <property type="entry name" value="MOLYBDATE-BINDING PERIPLASMIC PROTEIN"/>
    <property type="match status" value="1"/>
</dbReference>
<name>Q0W433_METAR</name>
<organism evidence="3 4">
    <name type="scientific">Methanocella arvoryzae (strain DSM 22066 / NBRC 105507 / MRE50)</name>
    <dbReference type="NCBI Taxonomy" id="351160"/>
    <lineage>
        <taxon>Archaea</taxon>
        <taxon>Methanobacteriati</taxon>
        <taxon>Methanobacteriota</taxon>
        <taxon>Stenosarchaea group</taxon>
        <taxon>Methanomicrobia</taxon>
        <taxon>Methanocellales</taxon>
        <taxon>Methanocellaceae</taxon>
        <taxon>Methanocella</taxon>
    </lineage>
</organism>
<dbReference type="Gene3D" id="3.40.190.10">
    <property type="entry name" value="Periplasmic binding protein-like II"/>
    <property type="match status" value="2"/>
</dbReference>
<sequence>MIQRKRKYLLSMLLIAALLAVLAAGCTSPTPTAVQKTDLTVFAAASLKDAFTEAEAKFETAYPDTNVVYNFDGSQALRTQIEQGATADVFASASTSHMNALKNQGLMNNSTVVNFANNKLAVIVPRENPAGISTLADLAKPGVKIVIGNKDVPVGGYTLQILDSAANNSTYGPDFRTKVKANVVSEETTVNYVVSKVALGEADAGFVYISDVPAEYKDKVSVIAIPDSLNVIAVYPIGVIGDSKNQAMAQAYIDFVRSDEGKAILQAYGFTPV</sequence>
<dbReference type="KEGG" id="rci:RCIX1621"/>
<proteinExistence type="predicted"/>
<dbReference type="GO" id="GO:0015689">
    <property type="term" value="P:molybdate ion transport"/>
    <property type="evidence" value="ECO:0007669"/>
    <property type="project" value="InterPro"/>
</dbReference>
<dbReference type="NCBIfam" id="TIGR01256">
    <property type="entry name" value="modA"/>
    <property type="match status" value="1"/>
</dbReference>
<reference evidence="3 4" key="1">
    <citation type="journal article" date="2006" name="Science">
        <title>Genome of rice cluster I archaea -- the key methane producers in the rice rhizosphere.</title>
        <authorList>
            <person name="Erkel C."/>
            <person name="Kube M."/>
            <person name="Reinhardt R."/>
            <person name="Liesack W."/>
        </authorList>
    </citation>
    <scope>NUCLEOTIDE SEQUENCE [LARGE SCALE GENOMIC DNA]</scope>
    <source>
        <strain evidence="4">DSM 22066 / NBRC 105507 / MRE50</strain>
    </source>
</reference>
<dbReference type="CDD" id="cd13538">
    <property type="entry name" value="PBP2_ModA_like_1"/>
    <property type="match status" value="1"/>
</dbReference>
<gene>
    <name evidence="3" type="primary">modA</name>
    <name evidence="3" type="ORF">RCIX1621</name>
</gene>
<dbReference type="Proteomes" id="UP000000663">
    <property type="component" value="Chromosome"/>
</dbReference>
<dbReference type="EMBL" id="AM114193">
    <property type="protein sequence ID" value="CAJ36860.1"/>
    <property type="molecule type" value="Genomic_DNA"/>
</dbReference>
<dbReference type="PIRSF" id="PIRSF004846">
    <property type="entry name" value="ModA"/>
    <property type="match status" value="1"/>
</dbReference>
<evidence type="ECO:0000313" key="3">
    <source>
        <dbReference type="EMBL" id="CAJ36860.1"/>
    </source>
</evidence>
<dbReference type="GO" id="GO:0046872">
    <property type="term" value="F:metal ion binding"/>
    <property type="evidence" value="ECO:0007669"/>
    <property type="project" value="UniProtKB-KW"/>
</dbReference>
<dbReference type="InterPro" id="IPR005950">
    <property type="entry name" value="ModA"/>
</dbReference>
<dbReference type="GO" id="GO:0030973">
    <property type="term" value="F:molybdate ion binding"/>
    <property type="evidence" value="ECO:0007669"/>
    <property type="project" value="TreeGrafter"/>
</dbReference>
<dbReference type="AlphaFoldDB" id="Q0W433"/>
<accession>Q0W433</accession>
<evidence type="ECO:0000256" key="2">
    <source>
        <dbReference type="ARBA" id="ARBA00022729"/>
    </source>
</evidence>
<keyword evidence="1" id="KW-0479">Metal-binding</keyword>
<evidence type="ECO:0000313" key="4">
    <source>
        <dbReference type="Proteomes" id="UP000000663"/>
    </source>
</evidence>
<dbReference type="STRING" id="351160.RCIX1621"/>
<dbReference type="GeneID" id="5144712"/>
<keyword evidence="4" id="KW-1185">Reference proteome</keyword>